<sequence>MKGTAINHPVAMLPPRLTQDTNYTCGTVILRMLLSANGISNPASDKEIILAGKMKEIEQFGSHVGQFYKAVMEMYPEFVVMYKLGAGVSDLYVLLEMGILPCVGWQGIFDATPYISAGIGREDGEDGHYSIVTGVDLDTGYVSMLDPSGWLPDPLLIPTQTLERRWWDLNRFSDCETNEMRDNRDDRLAFIVVPNNPNYLVPMLNMGFVFGNTYTCR</sequence>
<dbReference type="SUPFAM" id="SSF54001">
    <property type="entry name" value="Cysteine proteinases"/>
    <property type="match status" value="1"/>
</dbReference>
<name>A0A1F4VGK0_UNCKA</name>
<evidence type="ECO:0008006" key="3">
    <source>
        <dbReference type="Google" id="ProtNLM"/>
    </source>
</evidence>
<dbReference type="EMBL" id="MEVN01000038">
    <property type="protein sequence ID" value="OGC56436.1"/>
    <property type="molecule type" value="Genomic_DNA"/>
</dbReference>
<accession>A0A1F4VGK0</accession>
<comment type="caution">
    <text evidence="1">The sequence shown here is derived from an EMBL/GenBank/DDBJ whole genome shotgun (WGS) entry which is preliminary data.</text>
</comment>
<dbReference type="InterPro" id="IPR038765">
    <property type="entry name" value="Papain-like_cys_pep_sf"/>
</dbReference>
<proteinExistence type="predicted"/>
<evidence type="ECO:0000313" key="2">
    <source>
        <dbReference type="Proteomes" id="UP000177763"/>
    </source>
</evidence>
<dbReference type="AlphaFoldDB" id="A0A1F4VGK0"/>
<evidence type="ECO:0000313" key="1">
    <source>
        <dbReference type="EMBL" id="OGC56436.1"/>
    </source>
</evidence>
<organism evidence="1 2">
    <name type="scientific">candidate division WWE3 bacterium RIFCSPLOWO2_12_FULL_36_10</name>
    <dbReference type="NCBI Taxonomy" id="1802630"/>
    <lineage>
        <taxon>Bacteria</taxon>
        <taxon>Katanobacteria</taxon>
    </lineage>
</organism>
<protein>
    <recommendedName>
        <fullName evidence="3">Peptidase C39-like domain-containing protein</fullName>
    </recommendedName>
</protein>
<dbReference type="STRING" id="1802630.A3H26_01045"/>
<reference evidence="1 2" key="1">
    <citation type="journal article" date="2016" name="Nat. Commun.">
        <title>Thousands of microbial genomes shed light on interconnected biogeochemical processes in an aquifer system.</title>
        <authorList>
            <person name="Anantharaman K."/>
            <person name="Brown C.T."/>
            <person name="Hug L.A."/>
            <person name="Sharon I."/>
            <person name="Castelle C.J."/>
            <person name="Probst A.J."/>
            <person name="Thomas B.C."/>
            <person name="Singh A."/>
            <person name="Wilkins M.J."/>
            <person name="Karaoz U."/>
            <person name="Brodie E.L."/>
            <person name="Williams K.H."/>
            <person name="Hubbard S.S."/>
            <person name="Banfield J.F."/>
        </authorList>
    </citation>
    <scope>NUCLEOTIDE SEQUENCE [LARGE SCALE GENOMIC DNA]</scope>
</reference>
<gene>
    <name evidence="1" type="ORF">A3H26_01045</name>
</gene>
<dbReference type="Proteomes" id="UP000177763">
    <property type="component" value="Unassembled WGS sequence"/>
</dbReference>